<dbReference type="PANTHER" id="PTHR43226:SF4">
    <property type="entry name" value="XAA-PRO AMINOPEPTIDASE 3"/>
    <property type="match status" value="1"/>
</dbReference>
<dbReference type="Gene3D" id="3.40.350.10">
    <property type="entry name" value="Creatinase/prolidase N-terminal domain"/>
    <property type="match status" value="1"/>
</dbReference>
<evidence type="ECO:0000259" key="6">
    <source>
        <dbReference type="SMART" id="SM01011"/>
    </source>
</evidence>
<dbReference type="GO" id="GO:0070006">
    <property type="term" value="F:metalloaminopeptidase activity"/>
    <property type="evidence" value="ECO:0007669"/>
    <property type="project" value="InterPro"/>
</dbReference>
<dbReference type="OrthoDB" id="4215474at2759"/>
<dbReference type="EMBL" id="UXUI01008167">
    <property type="protein sequence ID" value="VDD90693.1"/>
    <property type="molecule type" value="Genomic_DNA"/>
</dbReference>
<dbReference type="CDD" id="cd01087">
    <property type="entry name" value="Prolidase"/>
    <property type="match status" value="1"/>
</dbReference>
<evidence type="ECO:0000256" key="4">
    <source>
        <dbReference type="ARBA" id="ARBA00022801"/>
    </source>
</evidence>
<dbReference type="InterPro" id="IPR036005">
    <property type="entry name" value="Creatinase/aminopeptidase-like"/>
</dbReference>
<reference evidence="9" key="1">
    <citation type="submission" date="2017-02" db="UniProtKB">
        <authorList>
            <consortium name="WormBaseParasite"/>
        </authorList>
    </citation>
    <scope>IDENTIFICATION</scope>
</reference>
<dbReference type="GO" id="GO:0005739">
    <property type="term" value="C:mitochondrion"/>
    <property type="evidence" value="ECO:0007669"/>
    <property type="project" value="TreeGrafter"/>
</dbReference>
<keyword evidence="8" id="KW-1185">Reference proteome</keyword>
<evidence type="ECO:0000256" key="2">
    <source>
        <dbReference type="ARBA" id="ARBA00008766"/>
    </source>
</evidence>
<sequence length="456" mass="51492">MFPSIFARSWVPFSTFASPAAEFAAIEQHEYIDRRRTLAARLRDDISDEKARRPLVIVIASARQQFYAPDVPYPYRESSYFRYLTGLVQPKSVLTIVDRHNEWPQSILYVTKKTAAEELWEGPGQSLATIAAISGVDEVRDVGLLGEDLEKIGSAIASYDTEQFRRGDCVFDVLSPCGQILPLRQYIDKVRWVKSPSEQNLMRKTCEVGAKSMNAMISKCLGIENENEVVGRLELEMRRRGASYPAYPPVVAGGTRANTIHYLDANQKLNEDDCVLVDAGCEYKGYISDITRVFPVAGSFTSAQRALYEALLYVHKELLRIVETVRPLTLNQLYVEMINELGKNLYELNIFSGELDGQQLIHEVDKLCPHHVSHYLGMDVHDTATVSRNTPVVPGVVFTVEPGIYIRTNDNTVKKEFRGIGMRIEDDILITKDGCEVLTQQCLSGSHEIERLMRPY</sequence>
<dbReference type="InterPro" id="IPR052433">
    <property type="entry name" value="X-Pro_dipept-like"/>
</dbReference>
<dbReference type="Gene3D" id="3.90.230.10">
    <property type="entry name" value="Creatinase/methionine aminopeptidase superfamily"/>
    <property type="match status" value="1"/>
</dbReference>
<name>A0A0N4V6E8_ENTVE</name>
<accession>A0A0N4V6E8</accession>
<dbReference type="STRING" id="51028.A0A0N4V6E8"/>
<comment type="similarity">
    <text evidence="2">Belongs to the peptidase M24B family.</text>
</comment>
<dbReference type="GO" id="GO:0030145">
    <property type="term" value="F:manganese ion binding"/>
    <property type="evidence" value="ECO:0007669"/>
    <property type="project" value="InterPro"/>
</dbReference>
<dbReference type="InterPro" id="IPR029149">
    <property type="entry name" value="Creatin/AminoP/Spt16_N"/>
</dbReference>
<comment type="cofactor">
    <cofactor evidence="1">
        <name>Mn(2+)</name>
        <dbReference type="ChEBI" id="CHEBI:29035"/>
    </cofactor>
</comment>
<evidence type="ECO:0000256" key="3">
    <source>
        <dbReference type="ARBA" id="ARBA00022723"/>
    </source>
</evidence>
<evidence type="ECO:0000313" key="8">
    <source>
        <dbReference type="Proteomes" id="UP000274131"/>
    </source>
</evidence>
<dbReference type="WBParaSite" id="EVEC_0000583301-mRNA-1">
    <property type="protein sequence ID" value="EVEC_0000583301-mRNA-1"/>
    <property type="gene ID" value="EVEC_0000583301"/>
</dbReference>
<dbReference type="Pfam" id="PF05195">
    <property type="entry name" value="AMP_N"/>
    <property type="match status" value="1"/>
</dbReference>
<gene>
    <name evidence="7" type="ORF">EVEC_LOCUS5444</name>
</gene>
<dbReference type="Pfam" id="PF00557">
    <property type="entry name" value="Peptidase_M24"/>
    <property type="match status" value="1"/>
</dbReference>
<feature type="domain" description="Aminopeptidase P N-terminal" evidence="6">
    <location>
        <begin position="26"/>
        <end position="172"/>
    </location>
</feature>
<dbReference type="Proteomes" id="UP000274131">
    <property type="component" value="Unassembled WGS sequence"/>
</dbReference>
<dbReference type="AlphaFoldDB" id="A0A0N4V6E8"/>
<reference evidence="7 8" key="2">
    <citation type="submission" date="2018-10" db="EMBL/GenBank/DDBJ databases">
        <authorList>
            <consortium name="Pathogen Informatics"/>
        </authorList>
    </citation>
    <scope>NUCLEOTIDE SEQUENCE [LARGE SCALE GENOMIC DNA]</scope>
</reference>
<organism evidence="9">
    <name type="scientific">Enterobius vermicularis</name>
    <name type="common">Human pinworm</name>
    <dbReference type="NCBI Taxonomy" id="51028"/>
    <lineage>
        <taxon>Eukaryota</taxon>
        <taxon>Metazoa</taxon>
        <taxon>Ecdysozoa</taxon>
        <taxon>Nematoda</taxon>
        <taxon>Chromadorea</taxon>
        <taxon>Rhabditida</taxon>
        <taxon>Spirurina</taxon>
        <taxon>Oxyuridomorpha</taxon>
        <taxon>Oxyuroidea</taxon>
        <taxon>Oxyuridae</taxon>
        <taxon>Enterobius</taxon>
    </lineage>
</organism>
<dbReference type="SMART" id="SM01011">
    <property type="entry name" value="AMP_N"/>
    <property type="match status" value="1"/>
</dbReference>
<dbReference type="GO" id="GO:0006508">
    <property type="term" value="P:proteolysis"/>
    <property type="evidence" value="ECO:0007669"/>
    <property type="project" value="TreeGrafter"/>
</dbReference>
<dbReference type="SUPFAM" id="SSF55920">
    <property type="entry name" value="Creatinase/aminopeptidase"/>
    <property type="match status" value="1"/>
</dbReference>
<dbReference type="SUPFAM" id="SSF53092">
    <property type="entry name" value="Creatinase/prolidase N-terminal domain"/>
    <property type="match status" value="1"/>
</dbReference>
<keyword evidence="4" id="KW-0378">Hydrolase</keyword>
<protein>
    <submittedName>
        <fullName evidence="9">AMP_N domain-containing protein</fullName>
    </submittedName>
</protein>
<evidence type="ECO:0000313" key="9">
    <source>
        <dbReference type="WBParaSite" id="EVEC_0000583301-mRNA-1"/>
    </source>
</evidence>
<evidence type="ECO:0000256" key="1">
    <source>
        <dbReference type="ARBA" id="ARBA00001936"/>
    </source>
</evidence>
<evidence type="ECO:0000256" key="5">
    <source>
        <dbReference type="ARBA" id="ARBA00023211"/>
    </source>
</evidence>
<dbReference type="InterPro" id="IPR000994">
    <property type="entry name" value="Pept_M24"/>
</dbReference>
<dbReference type="InterPro" id="IPR007865">
    <property type="entry name" value="Aminopep_P_N"/>
</dbReference>
<keyword evidence="3" id="KW-0479">Metal-binding</keyword>
<proteinExistence type="inferred from homology"/>
<dbReference type="PANTHER" id="PTHR43226">
    <property type="entry name" value="XAA-PRO AMINOPEPTIDASE 3"/>
    <property type="match status" value="1"/>
</dbReference>
<keyword evidence="5" id="KW-0464">Manganese</keyword>
<evidence type="ECO:0000313" key="7">
    <source>
        <dbReference type="EMBL" id="VDD90693.1"/>
    </source>
</evidence>